<reference evidence="2" key="1">
    <citation type="submission" date="2023-01" db="EMBL/GenBank/DDBJ databases">
        <title>Genome assembly of the deep-sea coral Lophelia pertusa.</title>
        <authorList>
            <person name="Herrera S."/>
            <person name="Cordes E."/>
        </authorList>
    </citation>
    <scope>NUCLEOTIDE SEQUENCE</scope>
    <source>
        <strain evidence="2">USNM1676648</strain>
        <tissue evidence="2">Polyp</tissue>
    </source>
</reference>
<dbReference type="OrthoDB" id="9999654at2759"/>
<accession>A0A9X0D1M1</accession>
<feature type="compositionally biased region" description="Basic and acidic residues" evidence="1">
    <location>
        <begin position="20"/>
        <end position="29"/>
    </location>
</feature>
<evidence type="ECO:0000313" key="3">
    <source>
        <dbReference type="Proteomes" id="UP001163046"/>
    </source>
</evidence>
<evidence type="ECO:0000313" key="2">
    <source>
        <dbReference type="EMBL" id="KAJ7383550.1"/>
    </source>
</evidence>
<dbReference type="Proteomes" id="UP001163046">
    <property type="component" value="Unassembled WGS sequence"/>
</dbReference>
<comment type="caution">
    <text evidence="2">The sequence shown here is derived from an EMBL/GenBank/DDBJ whole genome shotgun (WGS) entry which is preliminary data.</text>
</comment>
<sequence>MGKENSASHKAVPNRNSRSLRMDRGHHVDSNPALRSQSFGAAAASRVRPLTSYQSPAELERKHSQIRRRPSGIFGAKPALKCPRIDHTTSLFSKLQSALSEYGRYLEDALNSVEPKRKRIVEQRIKLIESRLLQMREGSRNLLNALTYQGSKGGQDKCRTSISTCTEKMCAIEEELETKLGVFQVSVKCSFSVWKTLQWRCLRYTH</sequence>
<dbReference type="EMBL" id="MU825897">
    <property type="protein sequence ID" value="KAJ7383550.1"/>
    <property type="molecule type" value="Genomic_DNA"/>
</dbReference>
<name>A0A9X0D1M1_9CNID</name>
<dbReference type="AlphaFoldDB" id="A0A9X0D1M1"/>
<organism evidence="2 3">
    <name type="scientific">Desmophyllum pertusum</name>
    <dbReference type="NCBI Taxonomy" id="174260"/>
    <lineage>
        <taxon>Eukaryota</taxon>
        <taxon>Metazoa</taxon>
        <taxon>Cnidaria</taxon>
        <taxon>Anthozoa</taxon>
        <taxon>Hexacorallia</taxon>
        <taxon>Scleractinia</taxon>
        <taxon>Caryophylliina</taxon>
        <taxon>Caryophylliidae</taxon>
        <taxon>Desmophyllum</taxon>
    </lineage>
</organism>
<proteinExistence type="predicted"/>
<feature type="region of interest" description="Disordered" evidence="1">
    <location>
        <begin position="1"/>
        <end position="47"/>
    </location>
</feature>
<evidence type="ECO:0000256" key="1">
    <source>
        <dbReference type="SAM" id="MobiDB-lite"/>
    </source>
</evidence>
<keyword evidence="3" id="KW-1185">Reference proteome</keyword>
<protein>
    <submittedName>
        <fullName evidence="2">Negative regulation of Rho guanyl-nucleotide exchange factor</fullName>
    </submittedName>
</protein>
<gene>
    <name evidence="2" type="primary">FAM65A_2</name>
    <name evidence="2" type="ORF">OS493_027213</name>
</gene>